<evidence type="ECO:0000256" key="5">
    <source>
        <dbReference type="ARBA" id="ARBA00023136"/>
    </source>
</evidence>
<feature type="domain" description="Amino acid permease/ SLC12A" evidence="7">
    <location>
        <begin position="2"/>
        <end position="118"/>
    </location>
</feature>
<evidence type="ECO:0000256" key="2">
    <source>
        <dbReference type="ARBA" id="ARBA00022448"/>
    </source>
</evidence>
<feature type="transmembrane region" description="Helical" evidence="6">
    <location>
        <begin position="76"/>
        <end position="95"/>
    </location>
</feature>
<evidence type="ECO:0000256" key="6">
    <source>
        <dbReference type="SAM" id="Phobius"/>
    </source>
</evidence>
<evidence type="ECO:0000256" key="1">
    <source>
        <dbReference type="ARBA" id="ARBA00004141"/>
    </source>
</evidence>
<keyword evidence="2" id="KW-0813">Transport</keyword>
<gene>
    <name evidence="8" type="ORF">EA686_20795</name>
</gene>
<dbReference type="GO" id="GO:0055085">
    <property type="term" value="P:transmembrane transport"/>
    <property type="evidence" value="ECO:0007669"/>
    <property type="project" value="InterPro"/>
</dbReference>
<dbReference type="AlphaFoldDB" id="A0A429MK39"/>
<dbReference type="GO" id="GO:0016020">
    <property type="term" value="C:membrane"/>
    <property type="evidence" value="ECO:0007669"/>
    <property type="project" value="UniProtKB-SubCell"/>
</dbReference>
<accession>A0A429MK39</accession>
<feature type="transmembrane region" description="Helical" evidence="6">
    <location>
        <begin position="31"/>
        <end position="56"/>
    </location>
</feature>
<protein>
    <submittedName>
        <fullName evidence="8">Amino acid permease</fullName>
    </submittedName>
</protein>
<dbReference type="InterPro" id="IPR004841">
    <property type="entry name" value="AA-permease/SLC12A_dom"/>
</dbReference>
<evidence type="ECO:0000256" key="4">
    <source>
        <dbReference type="ARBA" id="ARBA00022989"/>
    </source>
</evidence>
<reference evidence="8 9" key="1">
    <citation type="submission" date="2018-10" db="EMBL/GenBank/DDBJ databases">
        <title>GWAS and RNA-Seq identify cryptic mechanisms of antimicrobial resistance in Acinetobacter baumannii.</title>
        <authorList>
            <person name="Sahl J.W."/>
        </authorList>
    </citation>
    <scope>NUCLEOTIDE SEQUENCE [LARGE SCALE GENOMIC DNA]</scope>
    <source>
        <strain evidence="8 9">TG28175</strain>
    </source>
</reference>
<evidence type="ECO:0000256" key="3">
    <source>
        <dbReference type="ARBA" id="ARBA00022692"/>
    </source>
</evidence>
<dbReference type="PANTHER" id="PTHR43495:SF5">
    <property type="entry name" value="GAMMA-AMINOBUTYRIC ACID PERMEASE"/>
    <property type="match status" value="1"/>
</dbReference>
<organism evidence="8 9">
    <name type="scientific">Acinetobacter baumannii</name>
    <dbReference type="NCBI Taxonomy" id="470"/>
    <lineage>
        <taxon>Bacteria</taxon>
        <taxon>Pseudomonadati</taxon>
        <taxon>Pseudomonadota</taxon>
        <taxon>Gammaproteobacteria</taxon>
        <taxon>Moraxellales</taxon>
        <taxon>Moraxellaceae</taxon>
        <taxon>Acinetobacter</taxon>
        <taxon>Acinetobacter calcoaceticus/baumannii complex</taxon>
    </lineage>
</organism>
<keyword evidence="5 6" id="KW-0472">Membrane</keyword>
<feature type="transmembrane region" description="Helical" evidence="6">
    <location>
        <begin position="101"/>
        <end position="118"/>
    </location>
</feature>
<feature type="transmembrane region" description="Helical" evidence="6">
    <location>
        <begin position="7"/>
        <end position="25"/>
    </location>
</feature>
<keyword evidence="3 6" id="KW-0812">Transmembrane</keyword>
<evidence type="ECO:0000313" key="8">
    <source>
        <dbReference type="EMBL" id="RSR44121.1"/>
    </source>
</evidence>
<evidence type="ECO:0000313" key="9">
    <source>
        <dbReference type="Proteomes" id="UP000280073"/>
    </source>
</evidence>
<dbReference type="Proteomes" id="UP000280073">
    <property type="component" value="Unassembled WGS sequence"/>
</dbReference>
<proteinExistence type="predicted"/>
<name>A0A429MK39_ACIBA</name>
<keyword evidence="4 6" id="KW-1133">Transmembrane helix</keyword>
<dbReference type="Pfam" id="PF00324">
    <property type="entry name" value="AA_permease"/>
    <property type="match status" value="1"/>
</dbReference>
<comment type="subcellular location">
    <subcellularLocation>
        <location evidence="1">Membrane</location>
        <topology evidence="1">Multi-pass membrane protein</topology>
    </subcellularLocation>
</comment>
<dbReference type="PANTHER" id="PTHR43495">
    <property type="entry name" value="GABA PERMEASE"/>
    <property type="match status" value="1"/>
</dbReference>
<comment type="caution">
    <text evidence="8">The sequence shown here is derived from an EMBL/GenBank/DDBJ whole genome shotgun (WGS) entry which is preliminary data.</text>
</comment>
<feature type="non-terminal residue" evidence="8">
    <location>
        <position position="1"/>
    </location>
</feature>
<sequence length="135" mass="15119">SNGVPINALLLSAVGIGIASIVYTINPASAFPIMIALSMFGALFTWGSIFVTHMFFRRHMVQQNIQLKFKIPASRFISLFGFIAILSITVTTWFTSEFKSTLQFGVPLVLVLIFFYYLKRSTVKLNLNSSEETLK</sequence>
<dbReference type="EMBL" id="RFDI01001405">
    <property type="protein sequence ID" value="RSR44121.1"/>
    <property type="molecule type" value="Genomic_DNA"/>
</dbReference>
<evidence type="ECO:0000259" key="7">
    <source>
        <dbReference type="Pfam" id="PF00324"/>
    </source>
</evidence>